<dbReference type="EMBL" id="BPVZ01000018">
    <property type="protein sequence ID" value="GKV02121.1"/>
    <property type="molecule type" value="Genomic_DNA"/>
</dbReference>
<accession>A0AAV5IJK2</accession>
<reference evidence="1 2" key="1">
    <citation type="journal article" date="2021" name="Commun. Biol.">
        <title>The genome of Shorea leprosula (Dipterocarpaceae) highlights the ecological relevance of drought in aseasonal tropical rainforests.</title>
        <authorList>
            <person name="Ng K.K.S."/>
            <person name="Kobayashi M.J."/>
            <person name="Fawcett J.A."/>
            <person name="Hatakeyama M."/>
            <person name="Paape T."/>
            <person name="Ng C.H."/>
            <person name="Ang C.C."/>
            <person name="Tnah L.H."/>
            <person name="Lee C.T."/>
            <person name="Nishiyama T."/>
            <person name="Sese J."/>
            <person name="O'Brien M.J."/>
            <person name="Copetti D."/>
            <person name="Mohd Noor M.I."/>
            <person name="Ong R.C."/>
            <person name="Putra M."/>
            <person name="Sireger I.Z."/>
            <person name="Indrioko S."/>
            <person name="Kosugi Y."/>
            <person name="Izuno A."/>
            <person name="Isagi Y."/>
            <person name="Lee S.L."/>
            <person name="Shimizu K.K."/>
        </authorList>
    </citation>
    <scope>NUCLEOTIDE SEQUENCE [LARGE SCALE GENOMIC DNA]</scope>
    <source>
        <strain evidence="1">214</strain>
    </source>
</reference>
<dbReference type="AlphaFoldDB" id="A0AAV5IJK2"/>
<proteinExistence type="predicted"/>
<evidence type="ECO:0000313" key="2">
    <source>
        <dbReference type="Proteomes" id="UP001054252"/>
    </source>
</evidence>
<dbReference type="Proteomes" id="UP001054252">
    <property type="component" value="Unassembled WGS sequence"/>
</dbReference>
<sequence length="41" mass="4728">MNHPCFMKGIEADLGIACQGSWKRFMEFGQFQVICHILVLK</sequence>
<organism evidence="1 2">
    <name type="scientific">Rubroshorea leprosula</name>
    <dbReference type="NCBI Taxonomy" id="152421"/>
    <lineage>
        <taxon>Eukaryota</taxon>
        <taxon>Viridiplantae</taxon>
        <taxon>Streptophyta</taxon>
        <taxon>Embryophyta</taxon>
        <taxon>Tracheophyta</taxon>
        <taxon>Spermatophyta</taxon>
        <taxon>Magnoliopsida</taxon>
        <taxon>eudicotyledons</taxon>
        <taxon>Gunneridae</taxon>
        <taxon>Pentapetalae</taxon>
        <taxon>rosids</taxon>
        <taxon>malvids</taxon>
        <taxon>Malvales</taxon>
        <taxon>Dipterocarpaceae</taxon>
        <taxon>Rubroshorea</taxon>
    </lineage>
</organism>
<protein>
    <submittedName>
        <fullName evidence="1">Uncharacterized protein</fullName>
    </submittedName>
</protein>
<gene>
    <name evidence="1" type="ORF">SLEP1_g14596</name>
</gene>
<keyword evidence="2" id="KW-1185">Reference proteome</keyword>
<name>A0AAV5IJK2_9ROSI</name>
<comment type="caution">
    <text evidence="1">The sequence shown here is derived from an EMBL/GenBank/DDBJ whole genome shotgun (WGS) entry which is preliminary data.</text>
</comment>
<evidence type="ECO:0000313" key="1">
    <source>
        <dbReference type="EMBL" id="GKV02121.1"/>
    </source>
</evidence>